<dbReference type="FunFam" id="1.10.340.70:FF:000001">
    <property type="entry name" value="Retrovirus-related Pol polyprotein from transposon gypsy-like Protein"/>
    <property type="match status" value="1"/>
</dbReference>
<accession>A0A6J8DKH4</accession>
<protein>
    <recommendedName>
        <fullName evidence="1">Integrase catalytic domain-containing protein</fullName>
    </recommendedName>
</protein>
<dbReference type="SUPFAM" id="SSF53098">
    <property type="entry name" value="Ribonuclease H-like"/>
    <property type="match status" value="1"/>
</dbReference>
<evidence type="ECO:0000313" key="2">
    <source>
        <dbReference type="EMBL" id="CAC5408207.1"/>
    </source>
</evidence>
<dbReference type="InterPro" id="IPR050951">
    <property type="entry name" value="Retrovirus_Pol_polyprotein"/>
</dbReference>
<dbReference type="Pfam" id="PF17921">
    <property type="entry name" value="Integrase_H2C2"/>
    <property type="match status" value="1"/>
</dbReference>
<dbReference type="InterPro" id="IPR012337">
    <property type="entry name" value="RNaseH-like_sf"/>
</dbReference>
<keyword evidence="3" id="KW-1185">Reference proteome</keyword>
<dbReference type="GO" id="GO:0015074">
    <property type="term" value="P:DNA integration"/>
    <property type="evidence" value="ECO:0007669"/>
    <property type="project" value="InterPro"/>
</dbReference>
<dbReference type="InterPro" id="IPR041588">
    <property type="entry name" value="Integrase_H2C2"/>
</dbReference>
<dbReference type="GO" id="GO:0003676">
    <property type="term" value="F:nucleic acid binding"/>
    <property type="evidence" value="ECO:0007669"/>
    <property type="project" value="InterPro"/>
</dbReference>
<sequence length="228" mass="26254">MRQWQSLKVSNDLLYRIYENEDTGPHFQLVTPHAMRREIMHQLHNVRTAGHLGREKTLNRIKARFYWPGMTDDVSRWCQSCMSCQKRKPGPGLGKSPMQHCTVYGPMECIAIDILGPLPTTDDGNRYIMVVGDYFSKWSEAYALRQHTAQTVADKLVTEFICRFGTPTRIHTDHGPEFESHLFARMCKLLDIEKSRTTPYHPQSDGMVERYNRTFGNDASNVCLGKQG</sequence>
<evidence type="ECO:0000259" key="1">
    <source>
        <dbReference type="PROSITE" id="PS50994"/>
    </source>
</evidence>
<dbReference type="OrthoDB" id="6151771at2759"/>
<proteinExistence type="predicted"/>
<dbReference type="PROSITE" id="PS50994">
    <property type="entry name" value="INTEGRASE"/>
    <property type="match status" value="1"/>
</dbReference>
<name>A0A6J8DKH4_MYTCO</name>
<dbReference type="EMBL" id="CACVKT020007517">
    <property type="protein sequence ID" value="CAC5408207.1"/>
    <property type="molecule type" value="Genomic_DNA"/>
</dbReference>
<dbReference type="Gene3D" id="3.30.420.10">
    <property type="entry name" value="Ribonuclease H-like superfamily/Ribonuclease H"/>
    <property type="match status" value="1"/>
</dbReference>
<dbReference type="Pfam" id="PF00665">
    <property type="entry name" value="rve"/>
    <property type="match status" value="1"/>
</dbReference>
<dbReference type="FunFam" id="3.30.420.10:FF:000032">
    <property type="entry name" value="Retrovirus-related Pol polyprotein from transposon 297-like Protein"/>
    <property type="match status" value="1"/>
</dbReference>
<evidence type="ECO:0000313" key="3">
    <source>
        <dbReference type="Proteomes" id="UP000507470"/>
    </source>
</evidence>
<feature type="domain" description="Integrase catalytic" evidence="1">
    <location>
        <begin position="102"/>
        <end position="228"/>
    </location>
</feature>
<organism evidence="2 3">
    <name type="scientific">Mytilus coruscus</name>
    <name type="common">Sea mussel</name>
    <dbReference type="NCBI Taxonomy" id="42192"/>
    <lineage>
        <taxon>Eukaryota</taxon>
        <taxon>Metazoa</taxon>
        <taxon>Spiralia</taxon>
        <taxon>Lophotrochozoa</taxon>
        <taxon>Mollusca</taxon>
        <taxon>Bivalvia</taxon>
        <taxon>Autobranchia</taxon>
        <taxon>Pteriomorphia</taxon>
        <taxon>Mytilida</taxon>
        <taxon>Mytiloidea</taxon>
        <taxon>Mytilidae</taxon>
        <taxon>Mytilinae</taxon>
        <taxon>Mytilus</taxon>
    </lineage>
</organism>
<dbReference type="InterPro" id="IPR001584">
    <property type="entry name" value="Integrase_cat-core"/>
</dbReference>
<dbReference type="InterPro" id="IPR036397">
    <property type="entry name" value="RNaseH_sf"/>
</dbReference>
<dbReference type="Proteomes" id="UP000507470">
    <property type="component" value="Unassembled WGS sequence"/>
</dbReference>
<gene>
    <name evidence="2" type="ORF">MCOR_41622</name>
</gene>
<dbReference type="Gene3D" id="1.10.340.70">
    <property type="match status" value="1"/>
</dbReference>
<reference evidence="2 3" key="1">
    <citation type="submission" date="2020-06" db="EMBL/GenBank/DDBJ databases">
        <authorList>
            <person name="Li R."/>
            <person name="Bekaert M."/>
        </authorList>
    </citation>
    <scope>NUCLEOTIDE SEQUENCE [LARGE SCALE GENOMIC DNA]</scope>
    <source>
        <strain evidence="3">wild</strain>
    </source>
</reference>
<dbReference type="AlphaFoldDB" id="A0A6J8DKH4"/>
<dbReference type="PANTHER" id="PTHR37984">
    <property type="entry name" value="PROTEIN CBG26694"/>
    <property type="match status" value="1"/>
</dbReference>
<dbReference type="PANTHER" id="PTHR37984:SF15">
    <property type="entry name" value="INTEGRASE CATALYTIC DOMAIN-CONTAINING PROTEIN"/>
    <property type="match status" value="1"/>
</dbReference>